<feature type="compositionally biased region" description="Basic and acidic residues" evidence="1">
    <location>
        <begin position="7"/>
        <end position="45"/>
    </location>
</feature>
<dbReference type="Proteomes" id="UP001146793">
    <property type="component" value="Unassembled WGS sequence"/>
</dbReference>
<sequence length="307" mass="36007">MQIIDHQLNEQTKEKNEKSKENEKKKEKEKEKEKEQVKERKKEKEEIDKKNLQNYNITRAITQYRKLNLEKANELLNIEINSNSNNYLIWTWKSIFTVAANGKRGVEESLGYWEKAIKIIGDEEKIPNEILLALSESLMDTLQLERAKVLLLKRVPADLTQNKKNKQTIKNTKTEITKPLPLLIISRLALIHILQGENSKASELIIHSMSISDFTFHENRSNYFLLSSILSLSKEWYNRALWETNNFLNENIASQSQQANELALFISAISRNKLDLFELAKKDWETIIKLKGETPFLLDWFKNNFEN</sequence>
<comment type="caution">
    <text evidence="2">The sequence shown here is derived from an EMBL/GenBank/DDBJ whole genome shotgun (WGS) entry which is preliminary data.</text>
</comment>
<dbReference type="AlphaFoldDB" id="A0AAV8AEH4"/>
<dbReference type="EMBL" id="JANTQA010000012">
    <property type="protein sequence ID" value="KAJ3450564.1"/>
    <property type="molecule type" value="Genomic_DNA"/>
</dbReference>
<proteinExistence type="predicted"/>
<evidence type="ECO:0000313" key="2">
    <source>
        <dbReference type="EMBL" id="KAJ3450564.1"/>
    </source>
</evidence>
<evidence type="ECO:0000313" key="3">
    <source>
        <dbReference type="Proteomes" id="UP001146793"/>
    </source>
</evidence>
<gene>
    <name evidence="2" type="ORF">M0812_06747</name>
</gene>
<accession>A0AAV8AEH4</accession>
<dbReference type="GO" id="GO:0016787">
    <property type="term" value="F:hydrolase activity"/>
    <property type="evidence" value="ECO:0007669"/>
    <property type="project" value="UniProtKB-KW"/>
</dbReference>
<evidence type="ECO:0000256" key="1">
    <source>
        <dbReference type="SAM" id="MobiDB-lite"/>
    </source>
</evidence>
<reference evidence="2" key="1">
    <citation type="submission" date="2022-08" db="EMBL/GenBank/DDBJ databases">
        <title>Novel sulphate-reducing endosymbionts in the free-living metamonad Anaeramoeba.</title>
        <authorList>
            <person name="Jerlstrom-Hultqvist J."/>
            <person name="Cepicka I."/>
            <person name="Gallot-Lavallee L."/>
            <person name="Salas-Leiva D."/>
            <person name="Curtis B.A."/>
            <person name="Zahonova K."/>
            <person name="Pipaliya S."/>
            <person name="Dacks J."/>
            <person name="Roger A.J."/>
        </authorList>
    </citation>
    <scope>NUCLEOTIDE SEQUENCE</scope>
    <source>
        <strain evidence="2">Busselton2</strain>
    </source>
</reference>
<dbReference type="SUPFAM" id="SSF48452">
    <property type="entry name" value="TPR-like"/>
    <property type="match status" value="1"/>
</dbReference>
<feature type="region of interest" description="Disordered" evidence="1">
    <location>
        <begin position="1"/>
        <end position="45"/>
    </location>
</feature>
<name>A0AAV8AEH4_9EUKA</name>
<dbReference type="InterPro" id="IPR011990">
    <property type="entry name" value="TPR-like_helical_dom_sf"/>
</dbReference>
<organism evidence="2 3">
    <name type="scientific">Anaeramoeba flamelloides</name>
    <dbReference type="NCBI Taxonomy" id="1746091"/>
    <lineage>
        <taxon>Eukaryota</taxon>
        <taxon>Metamonada</taxon>
        <taxon>Anaeramoebidae</taxon>
        <taxon>Anaeramoeba</taxon>
    </lineage>
</organism>
<protein>
    <submittedName>
        <fullName evidence="2">Ubiquitin carboxyl-terminal hydrolase</fullName>
    </submittedName>
</protein>
<keyword evidence="2" id="KW-0378">Hydrolase</keyword>